<keyword evidence="3" id="KW-1185">Reference proteome</keyword>
<dbReference type="SUPFAM" id="SSF51110">
    <property type="entry name" value="alpha-D-mannose-specific plant lectins"/>
    <property type="match status" value="1"/>
</dbReference>
<dbReference type="GeneTree" id="ENSGT00390000004989"/>
<dbReference type="Gene3D" id="2.90.10.10">
    <property type="entry name" value="Bulb-type lectin domain"/>
    <property type="match status" value="2"/>
</dbReference>
<dbReference type="PROSITE" id="PS50927">
    <property type="entry name" value="BULB_LECTIN"/>
    <property type="match status" value="1"/>
</dbReference>
<dbReference type="Proteomes" id="UP000265140">
    <property type="component" value="Chromosome 11"/>
</dbReference>
<dbReference type="AlphaFoldDB" id="A0A3P9AIE9"/>
<feature type="domain" description="Bulb-type lectin" evidence="1">
    <location>
        <begin position="2"/>
        <end position="108"/>
    </location>
</feature>
<evidence type="ECO:0000313" key="2">
    <source>
        <dbReference type="Ensembl" id="ENSELUP00000040532.2"/>
    </source>
</evidence>
<accession>A0A3P9AIE9</accession>
<evidence type="ECO:0000313" key="3">
    <source>
        <dbReference type="Proteomes" id="UP000265140"/>
    </source>
</evidence>
<evidence type="ECO:0000259" key="1">
    <source>
        <dbReference type="PROSITE" id="PS50927"/>
    </source>
</evidence>
<protein>
    <recommendedName>
        <fullName evidence="1">Bulb-type lectin domain-containing protein</fullName>
    </recommendedName>
</protein>
<reference evidence="2" key="3">
    <citation type="submission" date="2025-08" db="UniProtKB">
        <authorList>
            <consortium name="Ensembl"/>
        </authorList>
    </citation>
    <scope>IDENTIFICATION</scope>
</reference>
<organism evidence="2 3">
    <name type="scientific">Esox lucius</name>
    <name type="common">Northern pike</name>
    <dbReference type="NCBI Taxonomy" id="8010"/>
    <lineage>
        <taxon>Eukaryota</taxon>
        <taxon>Metazoa</taxon>
        <taxon>Chordata</taxon>
        <taxon>Craniata</taxon>
        <taxon>Vertebrata</taxon>
        <taxon>Euteleostomi</taxon>
        <taxon>Actinopterygii</taxon>
        <taxon>Neopterygii</taxon>
        <taxon>Teleostei</taxon>
        <taxon>Protacanthopterygii</taxon>
        <taxon>Esociformes</taxon>
        <taxon>Esocidae</taxon>
        <taxon>Esox</taxon>
    </lineage>
</organism>
<dbReference type="OMA" id="YKWSPIW"/>
<dbReference type="InParanoid" id="A0A3P9AIE9"/>
<proteinExistence type="predicted"/>
<reference evidence="2" key="2">
    <citation type="submission" date="2020-02" db="EMBL/GenBank/DDBJ databases">
        <title>Esox lucius (northern pike) genome, fEsoLuc1, primary haplotype.</title>
        <authorList>
            <person name="Myers G."/>
            <person name="Karagic N."/>
            <person name="Meyer A."/>
            <person name="Pippel M."/>
            <person name="Reichard M."/>
            <person name="Winkler S."/>
            <person name="Tracey A."/>
            <person name="Sims Y."/>
            <person name="Howe K."/>
            <person name="Rhie A."/>
            <person name="Formenti G."/>
            <person name="Durbin R."/>
            <person name="Fedrigo O."/>
            <person name="Jarvis E.D."/>
        </authorList>
    </citation>
    <scope>NUCLEOTIDE SEQUENCE [LARGE SCALE GENOMIC DNA]</scope>
</reference>
<dbReference type="SMART" id="SM00108">
    <property type="entry name" value="B_lectin"/>
    <property type="match status" value="1"/>
</dbReference>
<dbReference type="Bgee" id="ENSELUG00000021036">
    <property type="expression patterns" value="Expressed in stomach and 9 other cell types or tissues"/>
</dbReference>
<reference evidence="3" key="1">
    <citation type="journal article" date="2014" name="PLoS ONE">
        <title>The genome and linkage map of the northern pike (Esox lucius): conserved synteny revealed between the salmonid sister group and the Neoteleostei.</title>
        <authorList>
            <person name="Rondeau E.B."/>
            <person name="Minkley D.R."/>
            <person name="Leong J.S."/>
            <person name="Messmer A.M."/>
            <person name="Jantzen J.R."/>
            <person name="von Schalburg K.R."/>
            <person name="Lemon C."/>
            <person name="Bird N.H."/>
            <person name="Koop B.F."/>
        </authorList>
    </citation>
    <scope>NUCLEOTIDE SEQUENCE</scope>
</reference>
<name>A0A3P9AIE9_ESOLU</name>
<dbReference type="InterPro" id="IPR036426">
    <property type="entry name" value="Bulb-type_lectin_dom_sf"/>
</dbReference>
<reference evidence="2" key="4">
    <citation type="submission" date="2025-09" db="UniProtKB">
        <authorList>
            <consortium name="Ensembl"/>
        </authorList>
    </citation>
    <scope>IDENTIFICATION</scope>
</reference>
<sequence>MKNSISIGQELHVGDILYSNNGNYKAVFQEDSNFVVYKWEPVWASNTYKKDGERIIMQHDGNLVMYSKSKAVWHTNTHDSAECSRLRLTLTNDGHLVLEKDGVKTWSS</sequence>
<dbReference type="Ensembl" id="ENSELUT00000032889.3">
    <property type="protein sequence ID" value="ENSELUP00000040532.2"/>
    <property type="gene ID" value="ENSELUG00000021036.3"/>
</dbReference>
<dbReference type="InterPro" id="IPR001480">
    <property type="entry name" value="Bulb-type_lectin_dom"/>
</dbReference>